<comment type="caution">
    <text evidence="1">The sequence shown here is derived from an EMBL/GenBank/DDBJ whole genome shotgun (WGS) entry which is preliminary data.</text>
</comment>
<proteinExistence type="predicted"/>
<dbReference type="AlphaFoldDB" id="A0A923M930"/>
<gene>
    <name evidence="1" type="ORF">H8R02_16490</name>
</gene>
<organism evidence="1 2">
    <name type="scientific">Ramlibacter albus</name>
    <dbReference type="NCBI Taxonomy" id="2079448"/>
    <lineage>
        <taxon>Bacteria</taxon>
        <taxon>Pseudomonadati</taxon>
        <taxon>Pseudomonadota</taxon>
        <taxon>Betaproteobacteria</taxon>
        <taxon>Burkholderiales</taxon>
        <taxon>Comamonadaceae</taxon>
        <taxon>Ramlibacter</taxon>
    </lineage>
</organism>
<evidence type="ECO:0000313" key="2">
    <source>
        <dbReference type="Proteomes" id="UP000596827"/>
    </source>
</evidence>
<evidence type="ECO:0000313" key="1">
    <source>
        <dbReference type="EMBL" id="MBC5766068.1"/>
    </source>
</evidence>
<name>A0A923M930_9BURK</name>
<protein>
    <submittedName>
        <fullName evidence="1">Uncharacterized protein</fullName>
    </submittedName>
</protein>
<accession>A0A923M930</accession>
<sequence length="175" mass="19035">MPFTYPDCIRKLYESESNGEKIYSALLRAAKGERDRYHFATLLQLESETKARLQPFLFKYGVAYSTPDIQPFVDGAVSLYVEHGWQALMAASRPVVQKGIAEFEAIAAIGLAEDADVLQGMVRHEKAILQWVDAELAGSGDDSLRAVIAELAHPIPRDAGAAGERGSDAGKHAAC</sequence>
<dbReference type="RefSeq" id="WP_187082551.1">
    <property type="nucleotide sequence ID" value="NZ_JACORU010000006.1"/>
</dbReference>
<reference evidence="1" key="1">
    <citation type="submission" date="2020-08" db="EMBL/GenBank/DDBJ databases">
        <title>Ramlibacter sp. GTP1 16S ribosomal RNA gene genome sequencing and assembly.</title>
        <authorList>
            <person name="Kang M."/>
        </authorList>
    </citation>
    <scope>NUCLEOTIDE SEQUENCE</scope>
    <source>
        <strain evidence="1">GTP1</strain>
    </source>
</reference>
<keyword evidence="2" id="KW-1185">Reference proteome</keyword>
<dbReference type="Proteomes" id="UP000596827">
    <property type="component" value="Unassembled WGS sequence"/>
</dbReference>
<dbReference type="EMBL" id="JACORU010000006">
    <property type="protein sequence ID" value="MBC5766068.1"/>
    <property type="molecule type" value="Genomic_DNA"/>
</dbReference>